<sequence>MITFFLRGTRGSLVVVLLYSCFTPEDTNNKMQDDHNPC</sequence>
<organism evidence="1">
    <name type="scientific">Arundo donax</name>
    <name type="common">Giant reed</name>
    <name type="synonym">Donax arundinaceus</name>
    <dbReference type="NCBI Taxonomy" id="35708"/>
    <lineage>
        <taxon>Eukaryota</taxon>
        <taxon>Viridiplantae</taxon>
        <taxon>Streptophyta</taxon>
        <taxon>Embryophyta</taxon>
        <taxon>Tracheophyta</taxon>
        <taxon>Spermatophyta</taxon>
        <taxon>Magnoliopsida</taxon>
        <taxon>Liliopsida</taxon>
        <taxon>Poales</taxon>
        <taxon>Poaceae</taxon>
        <taxon>PACMAD clade</taxon>
        <taxon>Arundinoideae</taxon>
        <taxon>Arundineae</taxon>
        <taxon>Arundo</taxon>
    </lineage>
</organism>
<dbReference type="AlphaFoldDB" id="A0A0A8ZAA1"/>
<dbReference type="EMBL" id="GBRH01264270">
    <property type="protein sequence ID" value="JAD33625.1"/>
    <property type="molecule type" value="Transcribed_RNA"/>
</dbReference>
<evidence type="ECO:0008006" key="2">
    <source>
        <dbReference type="Google" id="ProtNLM"/>
    </source>
</evidence>
<accession>A0A0A8ZAA1</accession>
<reference evidence="1" key="2">
    <citation type="journal article" date="2015" name="Data Brief">
        <title>Shoot transcriptome of the giant reed, Arundo donax.</title>
        <authorList>
            <person name="Barrero R.A."/>
            <person name="Guerrero F.D."/>
            <person name="Moolhuijzen P."/>
            <person name="Goolsby J.A."/>
            <person name="Tidwell J."/>
            <person name="Bellgard S.E."/>
            <person name="Bellgard M.I."/>
        </authorList>
    </citation>
    <scope>NUCLEOTIDE SEQUENCE</scope>
    <source>
        <tissue evidence="1">Shoot tissue taken approximately 20 cm above the soil surface</tissue>
    </source>
</reference>
<evidence type="ECO:0000313" key="1">
    <source>
        <dbReference type="EMBL" id="JAD33625.1"/>
    </source>
</evidence>
<name>A0A0A8ZAA1_ARUDO</name>
<reference evidence="1" key="1">
    <citation type="submission" date="2014-09" db="EMBL/GenBank/DDBJ databases">
        <authorList>
            <person name="Magalhaes I.L.F."/>
            <person name="Oliveira U."/>
            <person name="Santos F.R."/>
            <person name="Vidigal T.H.D.A."/>
            <person name="Brescovit A.D."/>
            <person name="Santos A.J."/>
        </authorList>
    </citation>
    <scope>NUCLEOTIDE SEQUENCE</scope>
    <source>
        <tissue evidence="1">Shoot tissue taken approximately 20 cm above the soil surface</tissue>
    </source>
</reference>
<dbReference type="PROSITE" id="PS51257">
    <property type="entry name" value="PROKAR_LIPOPROTEIN"/>
    <property type="match status" value="1"/>
</dbReference>
<proteinExistence type="predicted"/>
<protein>
    <recommendedName>
        <fullName evidence="2">Lipoprotein</fullName>
    </recommendedName>
</protein>